<dbReference type="SMART" id="SM01133">
    <property type="entry name" value="DeoC"/>
    <property type="match status" value="1"/>
</dbReference>
<keyword evidence="9" id="KW-1185">Reference proteome</keyword>
<dbReference type="Proteomes" id="UP000288293">
    <property type="component" value="Unassembled WGS sequence"/>
</dbReference>
<reference evidence="8 9" key="1">
    <citation type="journal article" date="2011" name="Front. Microbiol.">
        <title>Genomic signatures of strain selection and enhancement in Bacillus atrophaeus var. globigii, a historical biowarfare simulant.</title>
        <authorList>
            <person name="Gibbons H.S."/>
            <person name="Broomall S.M."/>
            <person name="McNew L.A."/>
            <person name="Daligault H."/>
            <person name="Chapman C."/>
            <person name="Bruce D."/>
            <person name="Karavis M."/>
            <person name="Krepps M."/>
            <person name="McGregor P.A."/>
            <person name="Hong C."/>
            <person name="Park K.H."/>
            <person name="Akmal A."/>
            <person name="Feldman A."/>
            <person name="Lin J.S."/>
            <person name="Chang W.E."/>
            <person name="Higgs B.W."/>
            <person name="Demirev P."/>
            <person name="Lindquist J."/>
            <person name="Liem A."/>
            <person name="Fochler E."/>
            <person name="Read T.D."/>
            <person name="Tapia R."/>
            <person name="Johnson S."/>
            <person name="Bishop-Lilly K.A."/>
            <person name="Detter C."/>
            <person name="Han C."/>
            <person name="Sozhamannan S."/>
            <person name="Rosenzweig C.N."/>
            <person name="Skowronski E.W."/>
        </authorList>
    </citation>
    <scope>NUCLEOTIDE SEQUENCE [LARGE SCALE GENOMIC DNA]</scope>
    <source>
        <strain evidence="8 9">MLST1</strain>
    </source>
</reference>
<organism evidence="8 9">
    <name type="scientific">Aliidiomarina minuta</name>
    <dbReference type="NCBI Taxonomy" id="880057"/>
    <lineage>
        <taxon>Bacteria</taxon>
        <taxon>Pseudomonadati</taxon>
        <taxon>Pseudomonadota</taxon>
        <taxon>Gammaproteobacteria</taxon>
        <taxon>Alteromonadales</taxon>
        <taxon>Idiomarinaceae</taxon>
        <taxon>Aliidiomarina</taxon>
    </lineage>
</organism>
<evidence type="ECO:0000256" key="6">
    <source>
        <dbReference type="ARBA" id="ARBA00048791"/>
    </source>
</evidence>
<dbReference type="EMBL" id="PIPL01000001">
    <property type="protein sequence ID" value="RUO26846.1"/>
    <property type="molecule type" value="Genomic_DNA"/>
</dbReference>
<comment type="caution">
    <text evidence="8">The sequence shown here is derived from an EMBL/GenBank/DDBJ whole genome shotgun (WGS) entry which is preliminary data.</text>
</comment>
<comment type="pathway">
    <text evidence="1">Carbohydrate degradation; 2-deoxy-D-ribose 1-phosphate degradation; D-glyceraldehyde 3-phosphate and acetaldehyde from 2-deoxy-alpha-D-ribose 1-phosphate: step 2/2.</text>
</comment>
<comment type="catalytic activity">
    <reaction evidence="6">
        <text>2-deoxy-D-ribose 5-phosphate = D-glyceraldehyde 3-phosphate + acetaldehyde</text>
        <dbReference type="Rhea" id="RHEA:12821"/>
        <dbReference type="ChEBI" id="CHEBI:15343"/>
        <dbReference type="ChEBI" id="CHEBI:59776"/>
        <dbReference type="ChEBI" id="CHEBI:62877"/>
        <dbReference type="EC" id="4.1.2.4"/>
    </reaction>
</comment>
<evidence type="ECO:0000313" key="9">
    <source>
        <dbReference type="Proteomes" id="UP000288293"/>
    </source>
</evidence>
<dbReference type="GO" id="GO:0016052">
    <property type="term" value="P:carbohydrate catabolic process"/>
    <property type="evidence" value="ECO:0007669"/>
    <property type="project" value="TreeGrafter"/>
</dbReference>
<dbReference type="RefSeq" id="WP_126803660.1">
    <property type="nucleotide sequence ID" value="NZ_PIPL01000001.1"/>
</dbReference>
<dbReference type="InterPro" id="IPR011343">
    <property type="entry name" value="DeoC"/>
</dbReference>
<evidence type="ECO:0000256" key="2">
    <source>
        <dbReference type="ARBA" id="ARBA00009473"/>
    </source>
</evidence>
<dbReference type="GO" id="GO:0005737">
    <property type="term" value="C:cytoplasm"/>
    <property type="evidence" value="ECO:0007669"/>
    <property type="project" value="InterPro"/>
</dbReference>
<dbReference type="PIRSF" id="PIRSF001357">
    <property type="entry name" value="DeoC"/>
    <property type="match status" value="1"/>
</dbReference>
<sequence>MSHVSAEQQALAAKAISLLDLTSLNDDDNQHSIRTLCEQAVVTDTQGTPHSVAALCIYPRFVPFARQQLDQLGFYQVRLATVANFPHGQSDIDIAVKETRACIAYGADEVDLVFPYQAFLDGEEKVAASLIAACKSECNNKAQLKVILETGELKSSTAITKASELAILAGADFIKTSTGKVAVNATPQSAELMLQAIAAQPRAVGFKPAGGIKNLDDVQTYFKLVTDTVGEERLTPGYFRFGASSLLTSLKNILQGSDTQPDSEGY</sequence>
<proteinExistence type="inferred from homology"/>
<name>A0A432WA39_9GAMM</name>
<gene>
    <name evidence="8" type="ORF">CWE09_09195</name>
</gene>
<dbReference type="OrthoDB" id="6579831at2"/>
<comment type="similarity">
    <text evidence="2">Belongs to the DeoC/FbaB aldolase family. DeoC type 2 subfamily.</text>
</comment>
<accession>A0A432WA39</accession>
<dbReference type="NCBIfam" id="TIGR00126">
    <property type="entry name" value="deoC"/>
    <property type="match status" value="1"/>
</dbReference>
<evidence type="ECO:0000256" key="4">
    <source>
        <dbReference type="ARBA" id="ARBA00023239"/>
    </source>
</evidence>
<evidence type="ECO:0000313" key="8">
    <source>
        <dbReference type="EMBL" id="RUO26846.1"/>
    </source>
</evidence>
<dbReference type="AlphaFoldDB" id="A0A432WA39"/>
<dbReference type="InterPro" id="IPR013785">
    <property type="entry name" value="Aldolase_TIM"/>
</dbReference>
<evidence type="ECO:0000256" key="3">
    <source>
        <dbReference type="ARBA" id="ARBA00012515"/>
    </source>
</evidence>
<evidence type="ECO:0000256" key="5">
    <source>
        <dbReference type="ARBA" id="ARBA00023270"/>
    </source>
</evidence>
<dbReference type="PANTHER" id="PTHR10889:SF3">
    <property type="entry name" value="DEOXYRIBOSE-PHOSPHATE ALDOLASE"/>
    <property type="match status" value="1"/>
</dbReference>
<evidence type="ECO:0000256" key="1">
    <source>
        <dbReference type="ARBA" id="ARBA00004816"/>
    </source>
</evidence>
<protein>
    <recommendedName>
        <fullName evidence="3 7">Deoxyribose-phosphate aldolase</fullName>
        <ecNumber evidence="3 7">4.1.2.4</ecNumber>
    </recommendedName>
</protein>
<evidence type="ECO:0000256" key="7">
    <source>
        <dbReference type="NCBIfam" id="TIGR00126"/>
    </source>
</evidence>
<dbReference type="Pfam" id="PF01791">
    <property type="entry name" value="DeoC"/>
    <property type="match status" value="1"/>
</dbReference>
<dbReference type="PANTHER" id="PTHR10889">
    <property type="entry name" value="DEOXYRIBOSE-PHOSPHATE ALDOLASE"/>
    <property type="match status" value="1"/>
</dbReference>
<dbReference type="GO" id="GO:0009264">
    <property type="term" value="P:deoxyribonucleotide catabolic process"/>
    <property type="evidence" value="ECO:0007669"/>
    <property type="project" value="UniProtKB-UniRule"/>
</dbReference>
<dbReference type="Gene3D" id="3.20.20.70">
    <property type="entry name" value="Aldolase class I"/>
    <property type="match status" value="1"/>
</dbReference>
<keyword evidence="5" id="KW-0704">Schiff base</keyword>
<dbReference type="EC" id="4.1.2.4" evidence="3 7"/>
<keyword evidence="4" id="KW-0456">Lyase</keyword>
<dbReference type="SUPFAM" id="SSF51569">
    <property type="entry name" value="Aldolase"/>
    <property type="match status" value="1"/>
</dbReference>
<dbReference type="InterPro" id="IPR002915">
    <property type="entry name" value="DeoC/FbaB/LacD_aldolase"/>
</dbReference>
<dbReference type="GO" id="GO:0004139">
    <property type="term" value="F:deoxyribose-phosphate aldolase activity"/>
    <property type="evidence" value="ECO:0007669"/>
    <property type="project" value="UniProtKB-UniRule"/>
</dbReference>
<dbReference type="CDD" id="cd00959">
    <property type="entry name" value="DeoC"/>
    <property type="match status" value="1"/>
</dbReference>